<sequence length="569" mass="64071">MVCLATPATAQGRGEDLVVSRAYIEDPGGVLSIDDVVSRAAVPFDAVLSKGFSASVYWVRLRVRAPEAGARTVLLISPSFLNDVRLFRRDPKAAQGWEVRVTGNLHPFAERERKAVSLSFVVGVSPPQEDFYFRIKTRSPMTFEVQALSVEDANEQDYWRDIIEVFFVTSMVLLLIWGVHQYFIDKQKILILFCIYQIVYTLYGIALTGYFASLSTRFFPELIDLINAIIYISAVLTSVLFCREIFRPYKPHPLLMKGFLVFILAFPFQMIAMVAGYSDLAIISAALLMKLAVFYYVIVAFSLKKDLFPTRNMLRLFFLSMAVANGAFWAGARLVDDVRAMSLIGVQSLIVDGFVVGVFFAWLVHGRSQYGRRETERQLHMIRQAYEVEQERKRQAEWEARTDFLTGLLNRRSFVDLAERELARSLRYQRPFTLLMIDVDHFKAVNDTRGHLVGDVVLQNVARRIKETLRLIDIFGRTGGEEFAAVIVETGGPEALEIARRLCAVVARDEIVQPEGEPIGVTISIGLTRSNGRSISFSALMNEADQALYAAKRAGRNQVVISQQALGAP</sequence>
<dbReference type="PATRIC" id="fig|269796.9.peg.2702"/>
<evidence type="ECO:0000313" key="6">
    <source>
        <dbReference type="Proteomes" id="UP000001929"/>
    </source>
</evidence>
<protein>
    <recommendedName>
        <fullName evidence="1">diguanylate cyclase</fullName>
        <ecNumber evidence="1">2.7.7.65</ecNumber>
    </recommendedName>
</protein>
<dbReference type="CDD" id="cd01949">
    <property type="entry name" value="GGDEF"/>
    <property type="match status" value="1"/>
</dbReference>
<feature type="transmembrane region" description="Helical" evidence="3">
    <location>
        <begin position="189"/>
        <end position="213"/>
    </location>
</feature>
<reference evidence="5 6" key="1">
    <citation type="journal article" date="2011" name="Stand. Genomic Sci.">
        <title>Complete genome sequence of Rhodospirillum rubrum type strain (S1).</title>
        <authorList>
            <person name="Munk A.C."/>
            <person name="Copeland A."/>
            <person name="Lucas S."/>
            <person name="Lapidus A."/>
            <person name="Del Rio T.G."/>
            <person name="Barry K."/>
            <person name="Detter J.C."/>
            <person name="Hammon N."/>
            <person name="Israni S."/>
            <person name="Pitluck S."/>
            <person name="Brettin T."/>
            <person name="Bruce D."/>
            <person name="Han C."/>
            <person name="Tapia R."/>
            <person name="Gilna P."/>
            <person name="Schmutz J."/>
            <person name="Larimer F."/>
            <person name="Land M."/>
            <person name="Kyrpides N.C."/>
            <person name="Mavromatis K."/>
            <person name="Richardson P."/>
            <person name="Rohde M."/>
            <person name="Goker M."/>
            <person name="Klenk H.P."/>
            <person name="Zhang Y."/>
            <person name="Roberts G.P."/>
            <person name="Reslewic S."/>
            <person name="Schwartz D.C."/>
        </authorList>
    </citation>
    <scope>NUCLEOTIDE SEQUENCE [LARGE SCALE GENOMIC DNA]</scope>
    <source>
        <strain evidence="6">ATCC 11170 / ATH 1.1.1 / DSM 467 / LMG 4362 / NCIMB 8255 / S1</strain>
    </source>
</reference>
<dbReference type="Gene3D" id="2.60.40.2380">
    <property type="match status" value="1"/>
</dbReference>
<feature type="transmembrane region" description="Helical" evidence="3">
    <location>
        <begin position="313"/>
        <end position="332"/>
    </location>
</feature>
<dbReference type="PhylomeDB" id="Q2RR55"/>
<dbReference type="InterPro" id="IPR029787">
    <property type="entry name" value="Nucleotide_cyclase"/>
</dbReference>
<dbReference type="PANTHER" id="PTHR45138">
    <property type="entry name" value="REGULATORY COMPONENTS OF SENSORY TRANSDUCTION SYSTEM"/>
    <property type="match status" value="1"/>
</dbReference>
<dbReference type="PANTHER" id="PTHR45138:SF9">
    <property type="entry name" value="DIGUANYLATE CYCLASE DGCM-RELATED"/>
    <property type="match status" value="1"/>
</dbReference>
<evidence type="ECO:0000313" key="5">
    <source>
        <dbReference type="EMBL" id="ABC23390.1"/>
    </source>
</evidence>
<evidence type="ECO:0000256" key="2">
    <source>
        <dbReference type="ARBA" id="ARBA00034247"/>
    </source>
</evidence>
<feature type="transmembrane region" description="Helical" evidence="3">
    <location>
        <begin position="225"/>
        <end position="242"/>
    </location>
</feature>
<feature type="transmembrane region" description="Helical" evidence="3">
    <location>
        <begin position="254"/>
        <end position="275"/>
    </location>
</feature>
<dbReference type="Pfam" id="PF00990">
    <property type="entry name" value="GGDEF"/>
    <property type="match status" value="1"/>
</dbReference>
<dbReference type="GO" id="GO:0052621">
    <property type="term" value="F:diguanylate cyclase activity"/>
    <property type="evidence" value="ECO:0007669"/>
    <property type="project" value="UniProtKB-EC"/>
</dbReference>
<dbReference type="InterPro" id="IPR011622">
    <property type="entry name" value="7TMR_DISM_rcpt_extracell_dom2"/>
</dbReference>
<dbReference type="RefSeq" id="WP_011390343.1">
    <property type="nucleotide sequence ID" value="NC_007643.1"/>
</dbReference>
<feature type="transmembrane region" description="Helical" evidence="3">
    <location>
        <begin position="281"/>
        <end position="301"/>
    </location>
</feature>
<dbReference type="InterPro" id="IPR050469">
    <property type="entry name" value="Diguanylate_Cyclase"/>
</dbReference>
<dbReference type="InterPro" id="IPR043128">
    <property type="entry name" value="Rev_trsase/Diguanyl_cyclase"/>
</dbReference>
<gene>
    <name evidence="5" type="ordered locus">Rru_A2593</name>
</gene>
<dbReference type="EMBL" id="CP000230">
    <property type="protein sequence ID" value="ABC23390.1"/>
    <property type="molecule type" value="Genomic_DNA"/>
</dbReference>
<organism evidence="5 6">
    <name type="scientific">Rhodospirillum rubrum (strain ATCC 11170 / ATH 1.1.1 / DSM 467 / LMG 4362 / NCIMB 8255 / S1)</name>
    <dbReference type="NCBI Taxonomy" id="269796"/>
    <lineage>
        <taxon>Bacteria</taxon>
        <taxon>Pseudomonadati</taxon>
        <taxon>Pseudomonadota</taxon>
        <taxon>Alphaproteobacteria</taxon>
        <taxon>Rhodospirillales</taxon>
        <taxon>Rhodospirillaceae</taxon>
        <taxon>Rhodospirillum</taxon>
    </lineage>
</organism>
<dbReference type="GO" id="GO:0005886">
    <property type="term" value="C:plasma membrane"/>
    <property type="evidence" value="ECO:0007669"/>
    <property type="project" value="TreeGrafter"/>
</dbReference>
<dbReference type="AlphaFoldDB" id="Q2RR55"/>
<evidence type="ECO:0000256" key="1">
    <source>
        <dbReference type="ARBA" id="ARBA00012528"/>
    </source>
</evidence>
<evidence type="ECO:0000259" key="4">
    <source>
        <dbReference type="PROSITE" id="PS50887"/>
    </source>
</evidence>
<keyword evidence="6" id="KW-1185">Reference proteome</keyword>
<dbReference type="NCBIfam" id="TIGR00254">
    <property type="entry name" value="GGDEF"/>
    <property type="match status" value="1"/>
</dbReference>
<dbReference type="FunFam" id="3.30.70.270:FF:000001">
    <property type="entry name" value="Diguanylate cyclase domain protein"/>
    <property type="match status" value="1"/>
</dbReference>
<dbReference type="GO" id="GO:1902201">
    <property type="term" value="P:negative regulation of bacterial-type flagellum-dependent cell motility"/>
    <property type="evidence" value="ECO:0007669"/>
    <property type="project" value="TreeGrafter"/>
</dbReference>
<dbReference type="InterPro" id="IPR000160">
    <property type="entry name" value="GGDEF_dom"/>
</dbReference>
<proteinExistence type="predicted"/>
<dbReference type="Pfam" id="PF07696">
    <property type="entry name" value="7TMR-DISMED2"/>
    <property type="match status" value="1"/>
</dbReference>
<dbReference type="HOGENOM" id="CLU_468407_0_0_5"/>
<dbReference type="Gene3D" id="3.30.70.270">
    <property type="match status" value="1"/>
</dbReference>
<dbReference type="EnsemblBacteria" id="ABC23390">
    <property type="protein sequence ID" value="ABC23390"/>
    <property type="gene ID" value="Rru_A2593"/>
</dbReference>
<dbReference type="eggNOG" id="COG3706">
    <property type="taxonomic scope" value="Bacteria"/>
</dbReference>
<accession>Q2RR55</accession>
<dbReference type="Proteomes" id="UP000001929">
    <property type="component" value="Chromosome"/>
</dbReference>
<dbReference type="SUPFAM" id="SSF55073">
    <property type="entry name" value="Nucleotide cyclase"/>
    <property type="match status" value="1"/>
</dbReference>
<keyword evidence="3" id="KW-0472">Membrane</keyword>
<keyword evidence="3" id="KW-1133">Transmembrane helix</keyword>
<name>Q2RR55_RHORT</name>
<dbReference type="EC" id="2.7.7.65" evidence="1"/>
<comment type="catalytic activity">
    <reaction evidence="2">
        <text>2 GTP = 3',3'-c-di-GMP + 2 diphosphate</text>
        <dbReference type="Rhea" id="RHEA:24898"/>
        <dbReference type="ChEBI" id="CHEBI:33019"/>
        <dbReference type="ChEBI" id="CHEBI:37565"/>
        <dbReference type="ChEBI" id="CHEBI:58805"/>
        <dbReference type="EC" id="2.7.7.65"/>
    </reaction>
</comment>
<keyword evidence="3" id="KW-0812">Transmembrane</keyword>
<feature type="transmembrane region" description="Helical" evidence="3">
    <location>
        <begin position="158"/>
        <end position="177"/>
    </location>
</feature>
<dbReference type="GO" id="GO:0043709">
    <property type="term" value="P:cell adhesion involved in single-species biofilm formation"/>
    <property type="evidence" value="ECO:0007669"/>
    <property type="project" value="TreeGrafter"/>
</dbReference>
<dbReference type="SMART" id="SM00267">
    <property type="entry name" value="GGDEF"/>
    <property type="match status" value="1"/>
</dbReference>
<dbReference type="PROSITE" id="PS50887">
    <property type="entry name" value="GGDEF"/>
    <property type="match status" value="1"/>
</dbReference>
<dbReference type="STRING" id="269796.Rru_A2593"/>
<feature type="transmembrane region" description="Helical" evidence="3">
    <location>
        <begin position="344"/>
        <end position="364"/>
    </location>
</feature>
<feature type="domain" description="GGDEF" evidence="4">
    <location>
        <begin position="430"/>
        <end position="564"/>
    </location>
</feature>
<dbReference type="KEGG" id="rru:Rru_A2593"/>
<evidence type="ECO:0000256" key="3">
    <source>
        <dbReference type="SAM" id="Phobius"/>
    </source>
</evidence>